<gene>
    <name evidence="3" type="ORF">GCM10014713_08970</name>
</gene>
<keyword evidence="4" id="KW-1185">Reference proteome</keyword>
<dbReference type="Gene3D" id="1.10.630.10">
    <property type="entry name" value="Cytochrome P450"/>
    <property type="match status" value="1"/>
</dbReference>
<evidence type="ECO:0008006" key="5">
    <source>
        <dbReference type="Google" id="ProtNLM"/>
    </source>
</evidence>
<name>A0A918GZ34_9ACTN</name>
<protein>
    <recommendedName>
        <fullName evidence="5">Cytochrome P450</fullName>
    </recommendedName>
</protein>
<accession>A0A918GZ34</accession>
<evidence type="ECO:0000256" key="1">
    <source>
        <dbReference type="ARBA" id="ARBA00010617"/>
    </source>
</evidence>
<dbReference type="InterPro" id="IPR036396">
    <property type="entry name" value="Cyt_P450_sf"/>
</dbReference>
<dbReference type="SUPFAM" id="SSF48264">
    <property type="entry name" value="Cytochrome P450"/>
    <property type="match status" value="1"/>
</dbReference>
<reference evidence="3" key="1">
    <citation type="journal article" date="2014" name="Int. J. Syst. Evol. Microbiol.">
        <title>Complete genome sequence of Corynebacterium casei LMG S-19264T (=DSM 44701T), isolated from a smear-ripened cheese.</title>
        <authorList>
            <consortium name="US DOE Joint Genome Institute (JGI-PGF)"/>
            <person name="Walter F."/>
            <person name="Albersmeier A."/>
            <person name="Kalinowski J."/>
            <person name="Ruckert C."/>
        </authorList>
    </citation>
    <scope>NUCLEOTIDE SEQUENCE</scope>
    <source>
        <strain evidence="3">JCM 3172</strain>
    </source>
</reference>
<dbReference type="AlphaFoldDB" id="A0A918GZ34"/>
<evidence type="ECO:0000313" key="3">
    <source>
        <dbReference type="EMBL" id="GGT18313.1"/>
    </source>
</evidence>
<dbReference type="Pfam" id="PF00067">
    <property type="entry name" value="p450"/>
    <property type="match status" value="1"/>
</dbReference>
<dbReference type="GO" id="GO:0004497">
    <property type="term" value="F:monooxygenase activity"/>
    <property type="evidence" value="ECO:0007669"/>
    <property type="project" value="InterPro"/>
</dbReference>
<dbReference type="GO" id="GO:0016705">
    <property type="term" value="F:oxidoreductase activity, acting on paired donors, with incorporation or reduction of molecular oxygen"/>
    <property type="evidence" value="ECO:0007669"/>
    <property type="project" value="InterPro"/>
</dbReference>
<sequence length="350" mass="37649">MGDDPPVGIRRVGLRGAGTWPARPPTPARTKTPSPAKTPPAPHRPGSRTVAPSPLGHGVAKDPYPLYRILREEFPLTYDPDLRAWLLSRYADVAAALTDPRFTRGHRPGDPPCAPAHQGDAAAGLRHVAERVAHVLARRLAGRHQVDLVEDFCRWLPAGTAAAAVGVPYRDMMRLVRGRAAGSAAGRCTSLITLRQKALASFLANILDDPDQLAAVRTGPPELLRRAWTESLRRDPPVQIAVRRTTHEVEVSGGTIPAGASVALLIGAAGRDPERFTAPDRFDLLRDDPGQLTFGTGFCPAVVLAALEADFGLRALLEAMPRLRWADGFRPDHTGVITRAPRALLVRPAG</sequence>
<comment type="caution">
    <text evidence="3">The sequence shown here is derived from an EMBL/GenBank/DDBJ whole genome shotgun (WGS) entry which is preliminary data.</text>
</comment>
<comment type="similarity">
    <text evidence="1">Belongs to the cytochrome P450 family.</text>
</comment>
<dbReference type="PANTHER" id="PTHR46696">
    <property type="entry name" value="P450, PUTATIVE (EUROFUNG)-RELATED"/>
    <property type="match status" value="1"/>
</dbReference>
<dbReference type="EMBL" id="BMQQ01000002">
    <property type="protein sequence ID" value="GGT18313.1"/>
    <property type="molecule type" value="Genomic_DNA"/>
</dbReference>
<evidence type="ECO:0000256" key="2">
    <source>
        <dbReference type="SAM" id="MobiDB-lite"/>
    </source>
</evidence>
<dbReference type="InterPro" id="IPR001128">
    <property type="entry name" value="Cyt_P450"/>
</dbReference>
<evidence type="ECO:0000313" key="4">
    <source>
        <dbReference type="Proteomes" id="UP000619486"/>
    </source>
</evidence>
<dbReference type="GO" id="GO:0020037">
    <property type="term" value="F:heme binding"/>
    <property type="evidence" value="ECO:0007669"/>
    <property type="project" value="InterPro"/>
</dbReference>
<dbReference type="GO" id="GO:0005506">
    <property type="term" value="F:iron ion binding"/>
    <property type="evidence" value="ECO:0007669"/>
    <property type="project" value="InterPro"/>
</dbReference>
<dbReference type="PANTHER" id="PTHR46696:SF3">
    <property type="entry name" value="PULCHERRIMINIC ACID SYNTHASE"/>
    <property type="match status" value="1"/>
</dbReference>
<reference evidence="3" key="2">
    <citation type="submission" date="2020-09" db="EMBL/GenBank/DDBJ databases">
        <authorList>
            <person name="Sun Q."/>
            <person name="Ohkuma M."/>
        </authorList>
    </citation>
    <scope>NUCLEOTIDE SEQUENCE</scope>
    <source>
        <strain evidence="3">JCM 3172</strain>
    </source>
</reference>
<dbReference type="Proteomes" id="UP000619486">
    <property type="component" value="Unassembled WGS sequence"/>
</dbReference>
<proteinExistence type="inferred from homology"/>
<dbReference type="RefSeq" id="WP_019890227.1">
    <property type="nucleotide sequence ID" value="NZ_BMQQ01000002.1"/>
</dbReference>
<organism evidence="3 4">
    <name type="scientific">Streptomyces purpureus</name>
    <dbReference type="NCBI Taxonomy" id="1951"/>
    <lineage>
        <taxon>Bacteria</taxon>
        <taxon>Bacillati</taxon>
        <taxon>Actinomycetota</taxon>
        <taxon>Actinomycetes</taxon>
        <taxon>Kitasatosporales</taxon>
        <taxon>Streptomycetaceae</taxon>
        <taxon>Streptomyces</taxon>
    </lineage>
</organism>
<feature type="region of interest" description="Disordered" evidence="2">
    <location>
        <begin position="1"/>
        <end position="57"/>
    </location>
</feature>